<evidence type="ECO:0000256" key="4">
    <source>
        <dbReference type="ARBA" id="ARBA00023002"/>
    </source>
</evidence>
<dbReference type="FunFam" id="3.40.50.10380:FF:000001">
    <property type="entry name" value="NAD-dependent malic enzyme"/>
    <property type="match status" value="1"/>
</dbReference>
<evidence type="ECO:0000256" key="8">
    <source>
        <dbReference type="PIRSR" id="PIRSR000106-3"/>
    </source>
</evidence>
<comment type="cofactor">
    <cofactor evidence="8">
        <name>Mg(2+)</name>
        <dbReference type="ChEBI" id="CHEBI:18420"/>
    </cofactor>
    <cofactor evidence="8">
        <name>Mn(2+)</name>
        <dbReference type="ChEBI" id="CHEBI:29035"/>
    </cofactor>
    <text evidence="8">Divalent metal cations. Prefers magnesium or manganese.</text>
</comment>
<evidence type="ECO:0000313" key="13">
    <source>
        <dbReference type="Proteomes" id="UP000292958"/>
    </source>
</evidence>
<comment type="caution">
    <text evidence="12">The sequence shown here is derived from an EMBL/GenBank/DDBJ whole genome shotgun (WGS) entry which is preliminary data.</text>
</comment>
<dbReference type="Gene3D" id="3.40.50.10380">
    <property type="entry name" value="Malic enzyme, N-terminal domain"/>
    <property type="match status" value="1"/>
</dbReference>
<dbReference type="SMART" id="SM00919">
    <property type="entry name" value="Malic_M"/>
    <property type="match status" value="1"/>
</dbReference>
<dbReference type="GO" id="GO:0051287">
    <property type="term" value="F:NAD binding"/>
    <property type="evidence" value="ECO:0007669"/>
    <property type="project" value="InterPro"/>
</dbReference>
<evidence type="ECO:0000256" key="6">
    <source>
        <dbReference type="PIRSR" id="PIRSR000106-1"/>
    </source>
</evidence>
<evidence type="ECO:0000259" key="11">
    <source>
        <dbReference type="SMART" id="SM01274"/>
    </source>
</evidence>
<proteinExistence type="inferred from homology"/>
<dbReference type="PANTHER" id="PTHR23406:SF34">
    <property type="entry name" value="NAD-DEPENDENT MALIC ENZYME, MITOCHONDRIAL"/>
    <property type="match status" value="1"/>
</dbReference>
<dbReference type="GO" id="GO:0046872">
    <property type="term" value="F:metal ion binding"/>
    <property type="evidence" value="ECO:0007669"/>
    <property type="project" value="UniProtKB-KW"/>
</dbReference>
<comment type="similarity">
    <text evidence="2 9">Belongs to the malic enzymes family.</text>
</comment>
<dbReference type="InterPro" id="IPR036291">
    <property type="entry name" value="NAD(P)-bd_dom_sf"/>
</dbReference>
<dbReference type="GO" id="GO:0004470">
    <property type="term" value="F:malic enzyme activity"/>
    <property type="evidence" value="ECO:0007669"/>
    <property type="project" value="InterPro"/>
</dbReference>
<dbReference type="EMBL" id="SHKW01000003">
    <property type="protein sequence ID" value="RZU35288.1"/>
    <property type="molecule type" value="Genomic_DNA"/>
</dbReference>
<dbReference type="InterPro" id="IPR046346">
    <property type="entry name" value="Aminoacid_DH-like_N_sf"/>
</dbReference>
<evidence type="ECO:0000313" key="12">
    <source>
        <dbReference type="EMBL" id="RZU35288.1"/>
    </source>
</evidence>
<dbReference type="SUPFAM" id="SSF53223">
    <property type="entry name" value="Aminoacid dehydrogenase-like, N-terminal domain"/>
    <property type="match status" value="1"/>
</dbReference>
<sequence>MATTLPSTSASRSDIPTGMDLLNRQGLNKGTAFTEEERIKLGLLGLLPPQVETLDEQVVRSYEAFQKKDNDLERHIYLRALQDTNEVLFYRLLVDHIEEMTPLVYTPTVATAIEQFSHIYRRPRGLFIPYPLRDSIPQLLRNRPNKDVDVIVVTDGERILGIGDQGAGGLGISIGKLSLYTTIGGVRPERTLPIVLDVGTNNKERLNDPEYLGWRHERITGQEYFDFVDQFVQAVKQEFPETCLQWEDFATPHARPILQRYRDQLLTFNDDIQVTAVVVLGAILGAVNVTGKSLSEQQIVMLGAGGTGIGVADGLRAAMISEGLSDEEARSRFWIVDKDGLLHSGRNDLSAEQRVYTQPESNIAGWPRSSNGQIGLADVIGKLNATILIGFSTVGGAFSEPIVREMARKVERPIILPLSNPTSKSEATAEDLIRWTDGRALVASGSPFAPVTHNGRTITIAQCNNVHVFPAMGLALVASRARRVTDAMMQAAARALAANSPALKDPSASLLSPLKDSRRVARDIAFAVGIEAQKQGLAPKTTEDELRQRVLKAQWTPTYPKFSE</sequence>
<evidence type="ECO:0000256" key="9">
    <source>
        <dbReference type="RuleBase" id="RU003427"/>
    </source>
</evidence>
<dbReference type="InterPro" id="IPR037062">
    <property type="entry name" value="Malic_N_dom_sf"/>
</dbReference>
<dbReference type="SUPFAM" id="SSF51735">
    <property type="entry name" value="NAD(P)-binding Rossmann-fold domains"/>
    <property type="match status" value="1"/>
</dbReference>
<dbReference type="Pfam" id="PF03949">
    <property type="entry name" value="Malic_M"/>
    <property type="match status" value="1"/>
</dbReference>
<accession>A0A4Q7YE89</accession>
<dbReference type="RefSeq" id="WP_242618357.1">
    <property type="nucleotide sequence ID" value="NZ_SHKW01000003.1"/>
</dbReference>
<organism evidence="12 13">
    <name type="scientific">Edaphobacter modestus</name>
    <dbReference type="NCBI Taxonomy" id="388466"/>
    <lineage>
        <taxon>Bacteria</taxon>
        <taxon>Pseudomonadati</taxon>
        <taxon>Acidobacteriota</taxon>
        <taxon>Terriglobia</taxon>
        <taxon>Terriglobales</taxon>
        <taxon>Acidobacteriaceae</taxon>
        <taxon>Edaphobacter</taxon>
    </lineage>
</organism>
<feature type="binding site" evidence="8">
    <location>
        <position position="248"/>
    </location>
    <ligand>
        <name>a divalent metal cation</name>
        <dbReference type="ChEBI" id="CHEBI:60240"/>
    </ligand>
</feature>
<evidence type="ECO:0000259" key="10">
    <source>
        <dbReference type="SMART" id="SM00919"/>
    </source>
</evidence>
<feature type="binding site" evidence="7">
    <location>
        <position position="420"/>
    </location>
    <ligand>
        <name>(S)-malate</name>
        <dbReference type="ChEBI" id="CHEBI:15589"/>
    </ligand>
</feature>
<gene>
    <name evidence="12" type="ORF">BDD14_6058</name>
</gene>
<dbReference type="Proteomes" id="UP000292958">
    <property type="component" value="Unassembled WGS sequence"/>
</dbReference>
<dbReference type="InterPro" id="IPR012302">
    <property type="entry name" value="Malic_NAD-bd"/>
</dbReference>
<dbReference type="PANTHER" id="PTHR23406">
    <property type="entry name" value="MALIC ENZYME-RELATED"/>
    <property type="match status" value="1"/>
</dbReference>
<feature type="binding site" evidence="7">
    <location>
        <position position="464"/>
    </location>
    <ligand>
        <name>(S)-malate</name>
        <dbReference type="ChEBI" id="CHEBI:15589"/>
    </ligand>
</feature>
<dbReference type="GO" id="GO:0006108">
    <property type="term" value="P:malate metabolic process"/>
    <property type="evidence" value="ECO:0007669"/>
    <property type="project" value="TreeGrafter"/>
</dbReference>
<feature type="binding site" evidence="8">
    <location>
        <position position="271"/>
    </location>
    <ligand>
        <name>a divalent metal cation</name>
        <dbReference type="ChEBI" id="CHEBI:60240"/>
    </ligand>
</feature>
<dbReference type="Pfam" id="PF00390">
    <property type="entry name" value="malic"/>
    <property type="match status" value="1"/>
</dbReference>
<feature type="active site" description="Proton acceptor" evidence="6">
    <location>
        <position position="176"/>
    </location>
</feature>
<dbReference type="PIRSF" id="PIRSF000106">
    <property type="entry name" value="ME"/>
    <property type="match status" value="1"/>
</dbReference>
<dbReference type="InterPro" id="IPR012301">
    <property type="entry name" value="Malic_N_dom"/>
</dbReference>
<feature type="domain" description="Malic enzyme N-terminal" evidence="11">
    <location>
        <begin position="82"/>
        <end position="262"/>
    </location>
</feature>
<feature type="binding site" evidence="7">
    <location>
        <position position="158"/>
    </location>
    <ligand>
        <name>(S)-malate</name>
        <dbReference type="ChEBI" id="CHEBI:15589"/>
    </ligand>
</feature>
<evidence type="ECO:0000256" key="5">
    <source>
        <dbReference type="ARBA" id="ARBA00023027"/>
    </source>
</evidence>
<dbReference type="Gene3D" id="3.40.50.720">
    <property type="entry name" value="NAD(P)-binding Rossmann-like Domain"/>
    <property type="match status" value="1"/>
</dbReference>
<evidence type="ECO:0000256" key="7">
    <source>
        <dbReference type="PIRSR" id="PIRSR000106-2"/>
    </source>
</evidence>
<feature type="domain" description="Malic enzyme NAD-binding" evidence="10">
    <location>
        <begin position="272"/>
        <end position="533"/>
    </location>
</feature>
<evidence type="ECO:0000256" key="2">
    <source>
        <dbReference type="ARBA" id="ARBA00008785"/>
    </source>
</evidence>
<name>A0A4Q7YE89_9BACT</name>
<dbReference type="AlphaFoldDB" id="A0A4Q7YE89"/>
<keyword evidence="4" id="KW-0560">Oxidoreductase</keyword>
<evidence type="ECO:0000256" key="1">
    <source>
        <dbReference type="ARBA" id="ARBA00001936"/>
    </source>
</evidence>
<comment type="cofactor">
    <cofactor evidence="1">
        <name>Mn(2+)</name>
        <dbReference type="ChEBI" id="CHEBI:29035"/>
    </cofactor>
</comment>
<dbReference type="SMART" id="SM01274">
    <property type="entry name" value="malic"/>
    <property type="match status" value="1"/>
</dbReference>
<dbReference type="InterPro" id="IPR001891">
    <property type="entry name" value="Malic_OxRdtase"/>
</dbReference>
<keyword evidence="3 8" id="KW-0479">Metal-binding</keyword>
<reference evidence="12 13" key="1">
    <citation type="submission" date="2019-02" db="EMBL/GenBank/DDBJ databases">
        <title>Genomic Encyclopedia of Archaeal and Bacterial Type Strains, Phase II (KMG-II): from individual species to whole genera.</title>
        <authorList>
            <person name="Goeker M."/>
        </authorList>
    </citation>
    <scope>NUCLEOTIDE SEQUENCE [LARGE SCALE GENOMIC DNA]</scope>
    <source>
        <strain evidence="12 13">DSM 18101</strain>
    </source>
</reference>
<dbReference type="PRINTS" id="PR00072">
    <property type="entry name" value="MALOXRDTASE"/>
</dbReference>
<keyword evidence="13" id="KW-1185">Reference proteome</keyword>
<protein>
    <submittedName>
        <fullName evidence="12">NAD-dependent malic enzyme</fullName>
    </submittedName>
</protein>
<evidence type="ECO:0000256" key="3">
    <source>
        <dbReference type="ARBA" id="ARBA00022723"/>
    </source>
</evidence>
<feature type="active site" description="Proton donor" evidence="6">
    <location>
        <position position="105"/>
    </location>
</feature>
<dbReference type="GO" id="GO:0016616">
    <property type="term" value="F:oxidoreductase activity, acting on the CH-OH group of donors, NAD or NADP as acceptor"/>
    <property type="evidence" value="ECO:0007669"/>
    <property type="project" value="InterPro"/>
</dbReference>
<dbReference type="NCBIfam" id="NF010052">
    <property type="entry name" value="PRK13529.1"/>
    <property type="match status" value="1"/>
</dbReference>
<keyword evidence="5" id="KW-0520">NAD</keyword>
<feature type="binding site" evidence="8">
    <location>
        <position position="247"/>
    </location>
    <ligand>
        <name>a divalent metal cation</name>
        <dbReference type="ChEBI" id="CHEBI:60240"/>
    </ligand>
</feature>